<evidence type="ECO:0000313" key="1">
    <source>
        <dbReference type="EMBL" id="TVU49853.1"/>
    </source>
</evidence>
<reference evidence="1 2" key="1">
    <citation type="journal article" date="2019" name="Sci. Rep.">
        <title>A high-quality genome of Eragrostis curvula grass provides insights into Poaceae evolution and supports new strategies to enhance forage quality.</title>
        <authorList>
            <person name="Carballo J."/>
            <person name="Santos B.A.C.M."/>
            <person name="Zappacosta D."/>
            <person name="Garbus I."/>
            <person name="Selva J.P."/>
            <person name="Gallo C.A."/>
            <person name="Diaz A."/>
            <person name="Albertini E."/>
            <person name="Caccamo M."/>
            <person name="Echenique V."/>
        </authorList>
    </citation>
    <scope>NUCLEOTIDE SEQUENCE [LARGE SCALE GENOMIC DNA]</scope>
    <source>
        <strain evidence="2">cv. Victoria</strain>
        <tissue evidence="1">Leaf</tissue>
    </source>
</reference>
<feature type="non-terminal residue" evidence="1">
    <location>
        <position position="1"/>
    </location>
</feature>
<dbReference type="Proteomes" id="UP000324897">
    <property type="component" value="Chromosome 6"/>
</dbReference>
<name>A0A5J9WP11_9POAL</name>
<gene>
    <name evidence="1" type="ORF">EJB05_01192</name>
</gene>
<keyword evidence="2" id="KW-1185">Reference proteome</keyword>
<dbReference type="OrthoDB" id="5330228at2759"/>
<proteinExistence type="predicted"/>
<dbReference type="EMBL" id="RWGY01000002">
    <property type="protein sequence ID" value="TVU49853.1"/>
    <property type="molecule type" value="Genomic_DNA"/>
</dbReference>
<dbReference type="AlphaFoldDB" id="A0A5J9WP11"/>
<organism evidence="1 2">
    <name type="scientific">Eragrostis curvula</name>
    <name type="common">weeping love grass</name>
    <dbReference type="NCBI Taxonomy" id="38414"/>
    <lineage>
        <taxon>Eukaryota</taxon>
        <taxon>Viridiplantae</taxon>
        <taxon>Streptophyta</taxon>
        <taxon>Embryophyta</taxon>
        <taxon>Tracheophyta</taxon>
        <taxon>Spermatophyta</taxon>
        <taxon>Magnoliopsida</taxon>
        <taxon>Liliopsida</taxon>
        <taxon>Poales</taxon>
        <taxon>Poaceae</taxon>
        <taxon>PACMAD clade</taxon>
        <taxon>Chloridoideae</taxon>
        <taxon>Eragrostideae</taxon>
        <taxon>Eragrostidinae</taxon>
        <taxon>Eragrostis</taxon>
    </lineage>
</organism>
<evidence type="ECO:0000313" key="2">
    <source>
        <dbReference type="Proteomes" id="UP000324897"/>
    </source>
</evidence>
<dbReference type="Gramene" id="TVU49853">
    <property type="protein sequence ID" value="TVU49853"/>
    <property type="gene ID" value="EJB05_01192"/>
</dbReference>
<protein>
    <submittedName>
        <fullName evidence="1">Uncharacterized protein</fullName>
    </submittedName>
</protein>
<comment type="caution">
    <text evidence="1">The sequence shown here is derived from an EMBL/GenBank/DDBJ whole genome shotgun (WGS) entry which is preliminary data.</text>
</comment>
<accession>A0A5J9WP11</accession>
<sequence>MACRRQALLAAPSSADVAATNDAGDDVLEIVGKNFSCVFCMKLPDRPVTMIPSDSI</sequence>